<accession>D7G5A0</accession>
<dbReference type="eggNOG" id="KOG1124">
    <property type="taxonomic scope" value="Eukaryota"/>
</dbReference>
<sequence>MAADGTTAAELFEKGRLSETLAAYSKEDGDQYSPQKAVYTACNRATAKLGLEMFRACIRDLDDAIRIDQYALRAYLLKDQAFRGLGKPDQAREALEAGIEAGKEGGDVVLYVQLVESLRQLNASPTPGRPTAQDGEGSTTPTHAPSATAPPANCGNLGAKGSSPREQEEPSPKDGDGLKDSGADDGEGTATPADADGGGKGGGEAIGEEVDGGGDDNGSAGTAGTTGIDESAAGGKPGGKKKKKKKKKSKTAKTKWEGEEDASGKRLTLTANKEGGGGVVVEGLPGVLAASDISPVLLEAARAQLCHAVGDPDVDNLIALGYLQVNTGNYRKAVELFRGLLSIRPGLVGAHLGLGSALALLGGMEHAVASFSAAIEADPLEPDCWKRRGQTRAALGHAVGALSDLDRAVELFNGRDPDVLHQRGMVYHKLRYFSRAVSDFSEVVKSSVDSKTDWNMMALCRGQLGEPEAAEEAYRQALAIDPSFKEAWTNLGSLLRDWGKGEKALGAFDNALSLDTAYVHAYHLRGLCKHGMGDHKGAQADFMRGLFYDGQDEHCRYMAALCMHARGQLEEAARCYDALLSLKPGHQAWYTRECCVYLWSNIRRPWREFSPDAELDPEFKEAWCKRHDPMTLRHYTRHRKPTGAQARVTLAEVRTTPPAKPLSSPDDKTDTIKTAAANFAKPDVVESVLRAAAPIGPGIQLRCPGFLSNSRQHRMFGLASLELAQLVRRHWDSVKAGGTGAIVPDAGSSRSVAGKLPAGGGGVGGHPVGYRDLFDVAVRWRQLSEPNDPVWWIDRLTTGAFKEGFGLQTPMVNGQLKVVRYYPYYPMALDLMKSLMCEQSSLSEETKAAISHPDAGLAELYEAIGHDHWVVTPCQRSSLGPGSEGRIMEGTRLTIVANNPEGFEFTIRTPGTPERWRQYEDELCAVWGKLTAAFCEGDSPAADCRGEEGEANNREDVVCDLILTMFYYWVNFGPLSRGSAACGYIVLSGLMAAAGWRLTEPLPVNVQMDWEAILRPNPEEFIKKAGPWLRRTRRREDVLEGVQPVPAAFPTPLEAIKALNGL</sequence>
<evidence type="ECO:0000256" key="1">
    <source>
        <dbReference type="PROSITE-ProRule" id="PRU00339"/>
    </source>
</evidence>
<dbReference type="SUPFAM" id="SSF48452">
    <property type="entry name" value="TPR-like"/>
    <property type="match status" value="1"/>
</dbReference>
<feature type="repeat" description="TPR" evidence="1">
    <location>
        <begin position="314"/>
        <end position="347"/>
    </location>
</feature>
<feature type="compositionally biased region" description="Gly residues" evidence="2">
    <location>
        <begin position="196"/>
        <end position="205"/>
    </location>
</feature>
<protein>
    <submittedName>
        <fullName evidence="3">Uncharacterized protein</fullName>
    </submittedName>
</protein>
<dbReference type="OrthoDB" id="1926212at2759"/>
<keyword evidence="1" id="KW-0802">TPR repeat</keyword>
<evidence type="ECO:0000313" key="3">
    <source>
        <dbReference type="EMBL" id="CBJ27254.1"/>
    </source>
</evidence>
<dbReference type="EMBL" id="FN649742">
    <property type="protein sequence ID" value="CBJ27254.1"/>
    <property type="molecule type" value="Genomic_DNA"/>
</dbReference>
<feature type="compositionally biased region" description="Basic residues" evidence="2">
    <location>
        <begin position="238"/>
        <end position="253"/>
    </location>
</feature>
<dbReference type="InterPro" id="IPR044650">
    <property type="entry name" value="SRFR1-like"/>
</dbReference>
<gene>
    <name evidence="3" type="ORF">Esi_0063_0080</name>
</gene>
<feature type="region of interest" description="Disordered" evidence="2">
    <location>
        <begin position="121"/>
        <end position="263"/>
    </location>
</feature>
<dbReference type="InParanoid" id="D7G5A0"/>
<reference evidence="3 4" key="1">
    <citation type="journal article" date="2010" name="Nature">
        <title>The Ectocarpus genome and the independent evolution of multicellularity in brown algae.</title>
        <authorList>
            <person name="Cock J.M."/>
            <person name="Sterck L."/>
            <person name="Rouze P."/>
            <person name="Scornet D."/>
            <person name="Allen A.E."/>
            <person name="Amoutzias G."/>
            <person name="Anthouard V."/>
            <person name="Artiguenave F."/>
            <person name="Aury J.M."/>
            <person name="Badger J.H."/>
            <person name="Beszteri B."/>
            <person name="Billiau K."/>
            <person name="Bonnet E."/>
            <person name="Bothwell J.H."/>
            <person name="Bowler C."/>
            <person name="Boyen C."/>
            <person name="Brownlee C."/>
            <person name="Carrano C.J."/>
            <person name="Charrier B."/>
            <person name="Cho G.Y."/>
            <person name="Coelho S.M."/>
            <person name="Collen J."/>
            <person name="Corre E."/>
            <person name="Da Silva C."/>
            <person name="Delage L."/>
            <person name="Delaroque N."/>
            <person name="Dittami S.M."/>
            <person name="Doulbeau S."/>
            <person name="Elias M."/>
            <person name="Farnham G."/>
            <person name="Gachon C.M."/>
            <person name="Gschloessl B."/>
            <person name="Heesch S."/>
            <person name="Jabbari K."/>
            <person name="Jubin C."/>
            <person name="Kawai H."/>
            <person name="Kimura K."/>
            <person name="Kloareg B."/>
            <person name="Kupper F.C."/>
            <person name="Lang D."/>
            <person name="Le Bail A."/>
            <person name="Leblanc C."/>
            <person name="Lerouge P."/>
            <person name="Lohr M."/>
            <person name="Lopez P.J."/>
            <person name="Martens C."/>
            <person name="Maumus F."/>
            <person name="Michel G."/>
            <person name="Miranda-Saavedra D."/>
            <person name="Morales J."/>
            <person name="Moreau H."/>
            <person name="Motomura T."/>
            <person name="Nagasato C."/>
            <person name="Napoli C.A."/>
            <person name="Nelson D.R."/>
            <person name="Nyvall-Collen P."/>
            <person name="Peters A.F."/>
            <person name="Pommier C."/>
            <person name="Potin P."/>
            <person name="Poulain J."/>
            <person name="Quesneville H."/>
            <person name="Read B."/>
            <person name="Rensing S.A."/>
            <person name="Ritter A."/>
            <person name="Rousvoal S."/>
            <person name="Samanta M."/>
            <person name="Samson G."/>
            <person name="Schroeder D.C."/>
            <person name="Segurens B."/>
            <person name="Strittmatter M."/>
            <person name="Tonon T."/>
            <person name="Tregear J.W."/>
            <person name="Valentin K."/>
            <person name="von Dassow P."/>
            <person name="Yamagishi T."/>
            <person name="Van de Peer Y."/>
            <person name="Wincker P."/>
        </authorList>
    </citation>
    <scope>NUCLEOTIDE SEQUENCE [LARGE SCALE GENOMIC DNA]</scope>
    <source>
        <strain evidence="4">Ec32 / CCAP1310/4</strain>
    </source>
</reference>
<organism evidence="3 4">
    <name type="scientific">Ectocarpus siliculosus</name>
    <name type="common">Brown alga</name>
    <name type="synonym">Conferva siliculosa</name>
    <dbReference type="NCBI Taxonomy" id="2880"/>
    <lineage>
        <taxon>Eukaryota</taxon>
        <taxon>Sar</taxon>
        <taxon>Stramenopiles</taxon>
        <taxon>Ochrophyta</taxon>
        <taxon>PX clade</taxon>
        <taxon>Phaeophyceae</taxon>
        <taxon>Ectocarpales</taxon>
        <taxon>Ectocarpaceae</taxon>
        <taxon>Ectocarpus</taxon>
    </lineage>
</organism>
<dbReference type="Gene3D" id="1.25.40.10">
    <property type="entry name" value="Tetratricopeptide repeat domain"/>
    <property type="match status" value="2"/>
</dbReference>
<dbReference type="GO" id="GO:0045892">
    <property type="term" value="P:negative regulation of DNA-templated transcription"/>
    <property type="evidence" value="ECO:0007669"/>
    <property type="project" value="InterPro"/>
</dbReference>
<feature type="compositionally biased region" description="Low complexity" evidence="2">
    <location>
        <begin position="138"/>
        <end position="152"/>
    </location>
</feature>
<feature type="compositionally biased region" description="Basic and acidic residues" evidence="2">
    <location>
        <begin position="163"/>
        <end position="182"/>
    </location>
</feature>
<name>D7G5A0_ECTSI</name>
<dbReference type="EMBL" id="FN648852">
    <property type="protein sequence ID" value="CBJ27254.1"/>
    <property type="molecule type" value="Genomic_DNA"/>
</dbReference>
<keyword evidence="4" id="KW-1185">Reference proteome</keyword>
<dbReference type="InterPro" id="IPR019734">
    <property type="entry name" value="TPR_rpt"/>
</dbReference>
<dbReference type="STRING" id="2880.D7G5A0"/>
<dbReference type="PROSITE" id="PS50005">
    <property type="entry name" value="TPR"/>
    <property type="match status" value="4"/>
</dbReference>
<feature type="repeat" description="TPR" evidence="1">
    <location>
        <begin position="485"/>
        <end position="518"/>
    </location>
</feature>
<feature type="repeat" description="TPR" evidence="1">
    <location>
        <begin position="348"/>
        <end position="381"/>
    </location>
</feature>
<evidence type="ECO:0000313" key="4">
    <source>
        <dbReference type="Proteomes" id="UP000002630"/>
    </source>
</evidence>
<dbReference type="Pfam" id="PF13432">
    <property type="entry name" value="TPR_16"/>
    <property type="match status" value="2"/>
</dbReference>
<evidence type="ECO:0000256" key="2">
    <source>
        <dbReference type="SAM" id="MobiDB-lite"/>
    </source>
</evidence>
<proteinExistence type="predicted"/>
<dbReference type="OMA" id="KEMALYT"/>
<dbReference type="SMART" id="SM00028">
    <property type="entry name" value="TPR"/>
    <property type="match status" value="10"/>
</dbReference>
<dbReference type="Proteomes" id="UP000002630">
    <property type="component" value="Linkage Group LG17"/>
</dbReference>
<dbReference type="AlphaFoldDB" id="D7G5A0"/>
<dbReference type="PANTHER" id="PTHR44749:SF1">
    <property type="entry name" value="TETRATRICOPEPTIDE-LIKE HELICAL DOMAIN-CONTAINING PROTEIN"/>
    <property type="match status" value="1"/>
</dbReference>
<dbReference type="PANTHER" id="PTHR44749">
    <property type="entry name" value="SUPPRESSOR OF RPS4-RLD 1"/>
    <property type="match status" value="1"/>
</dbReference>
<dbReference type="InterPro" id="IPR011990">
    <property type="entry name" value="TPR-like_helical_dom_sf"/>
</dbReference>
<feature type="repeat" description="TPR" evidence="1">
    <location>
        <begin position="451"/>
        <end position="484"/>
    </location>
</feature>